<proteinExistence type="predicted"/>
<organism evidence="1 2">
    <name type="scientific">Halocatena marina</name>
    <dbReference type="NCBI Taxonomy" id="2934937"/>
    <lineage>
        <taxon>Archaea</taxon>
        <taxon>Methanobacteriati</taxon>
        <taxon>Methanobacteriota</taxon>
        <taxon>Stenosarchaea group</taxon>
        <taxon>Halobacteria</taxon>
        <taxon>Halobacteriales</taxon>
        <taxon>Natronomonadaceae</taxon>
        <taxon>Halocatena</taxon>
    </lineage>
</organism>
<reference evidence="1 2" key="1">
    <citation type="journal article" date="2019" name="Int. J. Syst. Evol. Microbiol.">
        <title>The Global Catalogue of Microorganisms (GCM) 10K type strain sequencing project: providing services to taxonomists for standard genome sequencing and annotation.</title>
        <authorList>
            <consortium name="The Broad Institute Genomics Platform"/>
            <consortium name="The Broad Institute Genome Sequencing Center for Infectious Disease"/>
            <person name="Wu L."/>
            <person name="Ma J."/>
        </authorList>
    </citation>
    <scope>NUCLEOTIDE SEQUENCE [LARGE SCALE GENOMIC DNA]</scope>
    <source>
        <strain evidence="1 2">RDMS1</strain>
    </source>
</reference>
<gene>
    <name evidence="1" type="ORF">ACFQL7_19960</name>
</gene>
<evidence type="ECO:0000313" key="1">
    <source>
        <dbReference type="EMBL" id="MFC7191830.1"/>
    </source>
</evidence>
<dbReference type="AlphaFoldDB" id="A0ABD5YWG7"/>
<dbReference type="EMBL" id="JBHTAX010000001">
    <property type="protein sequence ID" value="MFC7191830.1"/>
    <property type="molecule type" value="Genomic_DNA"/>
</dbReference>
<accession>A0ABD5YWG7</accession>
<dbReference type="RefSeq" id="WP_264555437.1">
    <property type="nucleotide sequence ID" value="NZ_CP109979.1"/>
</dbReference>
<name>A0ABD5YWG7_9EURY</name>
<keyword evidence="2" id="KW-1185">Reference proteome</keyword>
<dbReference type="GeneID" id="76201617"/>
<comment type="caution">
    <text evidence="1">The sequence shown here is derived from an EMBL/GenBank/DDBJ whole genome shotgun (WGS) entry which is preliminary data.</text>
</comment>
<evidence type="ECO:0000313" key="2">
    <source>
        <dbReference type="Proteomes" id="UP001596417"/>
    </source>
</evidence>
<dbReference type="Proteomes" id="UP001596417">
    <property type="component" value="Unassembled WGS sequence"/>
</dbReference>
<sequence length="181" mass="20062">MNLPVMQFRNRMGQRVNPSMVENRSAVSTAELSHVVDVGDSVWCRPCQCLDCTHAEQVERVLTAAGIGNEEANGAWELPQITRITNYRAVGETISGCWFENEARLRYHEQTDGRVSRVVFAPEDSRTPAATTPLPDANCAATCLVEALAEYSDYRRNGDYSGLKRERPELAIVAGGTKRTD</sequence>
<protein>
    <submittedName>
        <fullName evidence="1">Uncharacterized protein</fullName>
    </submittedName>
</protein>